<dbReference type="OrthoDB" id="2914213at2759"/>
<reference evidence="1" key="1">
    <citation type="submission" date="2022-07" db="EMBL/GenBank/DDBJ databases">
        <title>Genome Sequence of Agrocybe chaxingu.</title>
        <authorList>
            <person name="Buettner E."/>
        </authorList>
    </citation>
    <scope>NUCLEOTIDE SEQUENCE</scope>
    <source>
        <strain evidence="1">MP-N11</strain>
    </source>
</reference>
<organism evidence="1 2">
    <name type="scientific">Agrocybe chaxingu</name>
    <dbReference type="NCBI Taxonomy" id="84603"/>
    <lineage>
        <taxon>Eukaryota</taxon>
        <taxon>Fungi</taxon>
        <taxon>Dikarya</taxon>
        <taxon>Basidiomycota</taxon>
        <taxon>Agaricomycotina</taxon>
        <taxon>Agaricomycetes</taxon>
        <taxon>Agaricomycetidae</taxon>
        <taxon>Agaricales</taxon>
        <taxon>Agaricineae</taxon>
        <taxon>Strophariaceae</taxon>
        <taxon>Agrocybe</taxon>
    </lineage>
</organism>
<dbReference type="AlphaFoldDB" id="A0A9W8MS92"/>
<proteinExistence type="predicted"/>
<evidence type="ECO:0000313" key="1">
    <source>
        <dbReference type="EMBL" id="KAJ3502172.1"/>
    </source>
</evidence>
<sequence length="287" mass="32537">MANKKLLPLDILYAVAEILTARSDMDSLKTSSLACRDFRRICEKQIFAKVDLTADDGSLVDQFKKLLDIKPEAATFVQDVRLFLDPPYSSNLLTVLSSMKALDGSPSVNLRLLEFLDIYMESKEGVLRLLLEDYESLKSLTIRLHMDWDLRGTLSAMKPRTKENLQSLSLELDDVTGQDRDPFLGLCDELKSFPSASALKKIEVKIFVMSDCDCSTRLEYWSAFDEVLQGGNFRFLEEVSLAVNINRYWSDDKTLEAKLQSIAKSAFCRLEQAADVRFQCIIATDLE</sequence>
<gene>
    <name evidence="1" type="ORF">NLJ89_g9009</name>
</gene>
<keyword evidence="2" id="KW-1185">Reference proteome</keyword>
<name>A0A9W8MS92_9AGAR</name>
<comment type="caution">
    <text evidence="1">The sequence shown here is derived from an EMBL/GenBank/DDBJ whole genome shotgun (WGS) entry which is preliminary data.</text>
</comment>
<accession>A0A9W8MS92</accession>
<dbReference type="EMBL" id="JANKHO010001319">
    <property type="protein sequence ID" value="KAJ3502172.1"/>
    <property type="molecule type" value="Genomic_DNA"/>
</dbReference>
<protein>
    <recommendedName>
        <fullName evidence="3">F-box domain-containing protein</fullName>
    </recommendedName>
</protein>
<evidence type="ECO:0000313" key="2">
    <source>
        <dbReference type="Proteomes" id="UP001148786"/>
    </source>
</evidence>
<dbReference type="Proteomes" id="UP001148786">
    <property type="component" value="Unassembled WGS sequence"/>
</dbReference>
<evidence type="ECO:0008006" key="3">
    <source>
        <dbReference type="Google" id="ProtNLM"/>
    </source>
</evidence>